<gene>
    <name evidence="1" type="ORF">PVAP13_5NG508172</name>
</gene>
<reference evidence="1" key="1">
    <citation type="submission" date="2020-05" db="EMBL/GenBank/DDBJ databases">
        <title>WGS assembly of Panicum virgatum.</title>
        <authorList>
            <person name="Lovell J.T."/>
            <person name="Jenkins J."/>
            <person name="Shu S."/>
            <person name="Juenger T.E."/>
            <person name="Schmutz J."/>
        </authorList>
    </citation>
    <scope>NUCLEOTIDE SEQUENCE</scope>
    <source>
        <strain evidence="1">AP13</strain>
    </source>
</reference>
<name>A0A8T0S2G1_PANVG</name>
<keyword evidence="2" id="KW-1185">Reference proteome</keyword>
<comment type="caution">
    <text evidence="1">The sequence shown here is derived from an EMBL/GenBank/DDBJ whole genome shotgun (WGS) entry which is preliminary data.</text>
</comment>
<dbReference type="AlphaFoldDB" id="A0A8T0S2G1"/>
<sequence length="81" mass="9104">MIQSFLLGNVSKCLLKVSKSASSKHHFLLCALQICRCISILFIIGVQVHDIQKSPSQNEQISDPPGNMLMHIDTVDYWYAV</sequence>
<dbReference type="Proteomes" id="UP000823388">
    <property type="component" value="Chromosome 5N"/>
</dbReference>
<protein>
    <submittedName>
        <fullName evidence="1">Uncharacterized protein</fullName>
    </submittedName>
</protein>
<accession>A0A8T0S2G1</accession>
<organism evidence="1 2">
    <name type="scientific">Panicum virgatum</name>
    <name type="common">Blackwell switchgrass</name>
    <dbReference type="NCBI Taxonomy" id="38727"/>
    <lineage>
        <taxon>Eukaryota</taxon>
        <taxon>Viridiplantae</taxon>
        <taxon>Streptophyta</taxon>
        <taxon>Embryophyta</taxon>
        <taxon>Tracheophyta</taxon>
        <taxon>Spermatophyta</taxon>
        <taxon>Magnoliopsida</taxon>
        <taxon>Liliopsida</taxon>
        <taxon>Poales</taxon>
        <taxon>Poaceae</taxon>
        <taxon>PACMAD clade</taxon>
        <taxon>Panicoideae</taxon>
        <taxon>Panicodae</taxon>
        <taxon>Paniceae</taxon>
        <taxon>Panicinae</taxon>
        <taxon>Panicum</taxon>
        <taxon>Panicum sect. Hiantes</taxon>
    </lineage>
</organism>
<proteinExistence type="predicted"/>
<evidence type="ECO:0000313" key="2">
    <source>
        <dbReference type="Proteomes" id="UP000823388"/>
    </source>
</evidence>
<dbReference type="EMBL" id="CM029046">
    <property type="protein sequence ID" value="KAG2591854.1"/>
    <property type="molecule type" value="Genomic_DNA"/>
</dbReference>
<evidence type="ECO:0000313" key="1">
    <source>
        <dbReference type="EMBL" id="KAG2591854.1"/>
    </source>
</evidence>